<feature type="domain" description="GTP cyclohydrolase II" evidence="12">
    <location>
        <begin position="34"/>
        <end position="198"/>
    </location>
</feature>
<keyword evidence="7 11" id="KW-0862">Zinc</keyword>
<feature type="binding site" evidence="11">
    <location>
        <begin position="120"/>
        <end position="122"/>
    </location>
    <ligand>
        <name>GTP</name>
        <dbReference type="ChEBI" id="CHEBI:37565"/>
    </ligand>
</feature>
<feature type="binding site" evidence="11">
    <location>
        <position position="93"/>
    </location>
    <ligand>
        <name>Zn(2+)</name>
        <dbReference type="ChEBI" id="CHEBI:29105"/>
        <note>catalytic</note>
    </ligand>
</feature>
<comment type="cofactor">
    <cofactor evidence="11">
        <name>Zn(2+)</name>
        <dbReference type="ChEBI" id="CHEBI:29105"/>
    </cofactor>
    <text evidence="11">Binds 1 zinc ion per subunit.</text>
</comment>
<evidence type="ECO:0000256" key="2">
    <source>
        <dbReference type="ARBA" id="ARBA00005520"/>
    </source>
</evidence>
<comment type="similarity">
    <text evidence="11">Belongs to the GTP cyclohydrolase II family.</text>
</comment>
<keyword evidence="5 11" id="KW-0547">Nucleotide-binding</keyword>
<comment type="function">
    <text evidence="9 11">Catalyzes the conversion of GTP to 2,5-diamino-6-ribosylamino-4(3H)-pyrimidinone 5'-phosphate (DARP), formate and pyrophosphate.</text>
</comment>
<feature type="binding site" evidence="11">
    <location>
        <position position="177"/>
    </location>
    <ligand>
        <name>GTP</name>
        <dbReference type="ChEBI" id="CHEBI:37565"/>
    </ligand>
</feature>
<dbReference type="HAMAP" id="MF_00179">
    <property type="entry name" value="RibA"/>
    <property type="match status" value="1"/>
</dbReference>
<dbReference type="GO" id="GO:0009231">
    <property type="term" value="P:riboflavin biosynthetic process"/>
    <property type="evidence" value="ECO:0007669"/>
    <property type="project" value="UniProtKB-UniRule"/>
</dbReference>
<protein>
    <recommendedName>
        <fullName evidence="11">GTP cyclohydrolase-2</fullName>
        <ecNumber evidence="11">3.5.4.25</ecNumber>
    </recommendedName>
    <alternativeName>
        <fullName evidence="11">GTP cyclohydrolase II</fullName>
    </alternativeName>
</protein>
<keyword evidence="3 11" id="KW-0686">Riboflavin biosynthesis</keyword>
<feature type="binding site" evidence="11">
    <location>
        <position position="82"/>
    </location>
    <ligand>
        <name>Zn(2+)</name>
        <dbReference type="ChEBI" id="CHEBI:29105"/>
        <note>catalytic</note>
    </ligand>
</feature>
<dbReference type="PANTHER" id="PTHR21327">
    <property type="entry name" value="GTP CYCLOHYDROLASE II-RELATED"/>
    <property type="match status" value="1"/>
</dbReference>
<dbReference type="Pfam" id="PF00925">
    <property type="entry name" value="GTP_cyclohydro2"/>
    <property type="match status" value="1"/>
</dbReference>
<dbReference type="EMBL" id="JABZSJ010000007">
    <property type="protein sequence ID" value="MBF1383733.1"/>
    <property type="molecule type" value="Genomic_DNA"/>
</dbReference>
<evidence type="ECO:0000256" key="5">
    <source>
        <dbReference type="ARBA" id="ARBA00022741"/>
    </source>
</evidence>
<feature type="binding site" evidence="11">
    <location>
        <position position="95"/>
    </location>
    <ligand>
        <name>Zn(2+)</name>
        <dbReference type="ChEBI" id="CHEBI:29105"/>
        <note>catalytic</note>
    </ligand>
</feature>
<dbReference type="EC" id="3.5.4.25" evidence="11"/>
<name>A0A930HL50_9BACT</name>
<feature type="binding site" evidence="11">
    <location>
        <position position="182"/>
    </location>
    <ligand>
        <name>GTP</name>
        <dbReference type="ChEBI" id="CHEBI:37565"/>
    </ligand>
</feature>
<dbReference type="NCBIfam" id="TIGR00505">
    <property type="entry name" value="ribA"/>
    <property type="match status" value="1"/>
</dbReference>
<keyword evidence="4 11" id="KW-0479">Metal-binding</keyword>
<dbReference type="GO" id="GO:0003935">
    <property type="term" value="F:GTP cyclohydrolase II activity"/>
    <property type="evidence" value="ECO:0007669"/>
    <property type="project" value="UniProtKB-UniRule"/>
</dbReference>
<comment type="caution">
    <text evidence="13">The sequence shown here is derived from an EMBL/GenBank/DDBJ whole genome shotgun (WGS) entry which is preliminary data.</text>
</comment>
<dbReference type="GO" id="GO:0008270">
    <property type="term" value="F:zinc ion binding"/>
    <property type="evidence" value="ECO:0007669"/>
    <property type="project" value="UniProtKB-UniRule"/>
</dbReference>
<feature type="active site" description="Proton acceptor" evidence="11">
    <location>
        <position position="154"/>
    </location>
</feature>
<keyword evidence="8 11" id="KW-0342">GTP-binding</keyword>
<sequence length="224" mass="25414">MIMAKVNFKNLTKLKLALNFIRDKIKRTSSIKRGVEVQMPTSYGKFKLIPFLQIGTKKEHVVLFKGNLTDDSPLLVRMHSSCATGDIFSSMRCDCGEQLHKAMELIEKEGRGLILYLNQEGRGIGLMEKMRAYKLQEEGFDTIEANLKLGHNADERDYSIGAEILKQLGVTKIRLLTNNPDKSISLSRCGIIVTDTIPLEIAPNSYDIKYLMTKRDRMGHKLHL</sequence>
<dbReference type="InterPro" id="IPR036144">
    <property type="entry name" value="RibA-like_sf"/>
</dbReference>
<comment type="catalytic activity">
    <reaction evidence="10 11">
        <text>GTP + 4 H2O = 2,5-diamino-6-hydroxy-4-(5-phosphoribosylamino)-pyrimidine + formate + 2 phosphate + 3 H(+)</text>
        <dbReference type="Rhea" id="RHEA:23704"/>
        <dbReference type="ChEBI" id="CHEBI:15377"/>
        <dbReference type="ChEBI" id="CHEBI:15378"/>
        <dbReference type="ChEBI" id="CHEBI:15740"/>
        <dbReference type="ChEBI" id="CHEBI:37565"/>
        <dbReference type="ChEBI" id="CHEBI:43474"/>
        <dbReference type="ChEBI" id="CHEBI:58614"/>
        <dbReference type="EC" id="3.5.4.25"/>
    </reaction>
</comment>
<evidence type="ECO:0000259" key="12">
    <source>
        <dbReference type="Pfam" id="PF00925"/>
    </source>
</evidence>
<evidence type="ECO:0000256" key="1">
    <source>
        <dbReference type="ARBA" id="ARBA00004853"/>
    </source>
</evidence>
<feature type="binding site" evidence="11">
    <location>
        <position position="142"/>
    </location>
    <ligand>
        <name>GTP</name>
        <dbReference type="ChEBI" id="CHEBI:37565"/>
    </ligand>
</feature>
<evidence type="ECO:0000313" key="13">
    <source>
        <dbReference type="EMBL" id="MBF1383733.1"/>
    </source>
</evidence>
<organism evidence="13 14">
    <name type="scientific">Prevotella aurantiaca</name>
    <dbReference type="NCBI Taxonomy" id="596085"/>
    <lineage>
        <taxon>Bacteria</taxon>
        <taxon>Pseudomonadati</taxon>
        <taxon>Bacteroidota</taxon>
        <taxon>Bacteroidia</taxon>
        <taxon>Bacteroidales</taxon>
        <taxon>Prevotellaceae</taxon>
        <taxon>Prevotella</taxon>
    </lineage>
</organism>
<evidence type="ECO:0000256" key="8">
    <source>
        <dbReference type="ARBA" id="ARBA00023134"/>
    </source>
</evidence>
<evidence type="ECO:0000256" key="4">
    <source>
        <dbReference type="ARBA" id="ARBA00022723"/>
    </source>
</evidence>
<dbReference type="InterPro" id="IPR032677">
    <property type="entry name" value="GTP_cyclohydro_II"/>
</dbReference>
<dbReference type="NCBIfam" id="NF001591">
    <property type="entry name" value="PRK00393.1"/>
    <property type="match status" value="1"/>
</dbReference>
<accession>A0A930HL50</accession>
<feature type="binding site" evidence="11">
    <location>
        <begin position="77"/>
        <end position="81"/>
    </location>
    <ligand>
        <name>GTP</name>
        <dbReference type="ChEBI" id="CHEBI:37565"/>
    </ligand>
</feature>
<dbReference type="FunFam" id="3.40.50.10990:FF:000001">
    <property type="entry name" value="Riboflavin biosynthesis protein RibBA"/>
    <property type="match status" value="1"/>
</dbReference>
<dbReference type="GO" id="GO:0005525">
    <property type="term" value="F:GTP binding"/>
    <property type="evidence" value="ECO:0007669"/>
    <property type="project" value="UniProtKB-KW"/>
</dbReference>
<gene>
    <name evidence="11 13" type="primary">ribA</name>
    <name evidence="13" type="ORF">HXN26_02585</name>
</gene>
<evidence type="ECO:0000256" key="3">
    <source>
        <dbReference type="ARBA" id="ARBA00022619"/>
    </source>
</evidence>
<evidence type="ECO:0000256" key="9">
    <source>
        <dbReference type="ARBA" id="ARBA00043932"/>
    </source>
</evidence>
<feature type="active site" description="Nucleophile" evidence="11">
    <location>
        <position position="156"/>
    </location>
</feature>
<keyword evidence="6 11" id="KW-0378">Hydrolase</keyword>
<feature type="binding site" evidence="11">
    <location>
        <position position="98"/>
    </location>
    <ligand>
        <name>GTP</name>
        <dbReference type="ChEBI" id="CHEBI:37565"/>
    </ligand>
</feature>
<dbReference type="SUPFAM" id="SSF142695">
    <property type="entry name" value="RibA-like"/>
    <property type="match status" value="1"/>
</dbReference>
<evidence type="ECO:0000313" key="14">
    <source>
        <dbReference type="Proteomes" id="UP000771736"/>
    </source>
</evidence>
<evidence type="ECO:0000256" key="6">
    <source>
        <dbReference type="ARBA" id="ARBA00022801"/>
    </source>
</evidence>
<evidence type="ECO:0000256" key="7">
    <source>
        <dbReference type="ARBA" id="ARBA00022833"/>
    </source>
</evidence>
<comment type="pathway">
    <text evidence="1 11">Cofactor biosynthesis; riboflavin biosynthesis; 5-amino-6-(D-ribitylamino)uracil from GTP: step 1/4.</text>
</comment>
<reference evidence="13" key="1">
    <citation type="submission" date="2020-04" db="EMBL/GenBank/DDBJ databases">
        <title>Deep metagenomics examines the oral microbiome during advanced dental caries in children, revealing novel taxa and co-occurrences with host molecules.</title>
        <authorList>
            <person name="Baker J.L."/>
            <person name="Morton J.T."/>
            <person name="Dinis M."/>
            <person name="Alvarez R."/>
            <person name="Tran N.C."/>
            <person name="Knight R."/>
            <person name="Edlund A."/>
        </authorList>
    </citation>
    <scope>NUCLEOTIDE SEQUENCE</scope>
    <source>
        <strain evidence="13">JCVI_44_bin.5</strain>
    </source>
</reference>
<proteinExistence type="inferred from homology"/>
<dbReference type="Proteomes" id="UP000771736">
    <property type="component" value="Unassembled WGS sequence"/>
</dbReference>
<comment type="similarity">
    <text evidence="2">In the N-terminal section; belongs to the DHBP synthase family.</text>
</comment>
<dbReference type="CDD" id="cd00641">
    <property type="entry name" value="GTP_cyclohydro2"/>
    <property type="match status" value="1"/>
</dbReference>
<dbReference type="GO" id="GO:0005829">
    <property type="term" value="C:cytosol"/>
    <property type="evidence" value="ECO:0007669"/>
    <property type="project" value="TreeGrafter"/>
</dbReference>
<dbReference type="Gene3D" id="3.40.50.10990">
    <property type="entry name" value="GTP cyclohydrolase II"/>
    <property type="match status" value="1"/>
</dbReference>
<dbReference type="PANTHER" id="PTHR21327:SF18">
    <property type="entry name" value="3,4-DIHYDROXY-2-BUTANONE 4-PHOSPHATE SYNTHASE"/>
    <property type="match status" value="1"/>
</dbReference>
<dbReference type="InterPro" id="IPR000926">
    <property type="entry name" value="RibA"/>
</dbReference>
<dbReference type="AlphaFoldDB" id="A0A930HL50"/>
<evidence type="ECO:0000256" key="10">
    <source>
        <dbReference type="ARBA" id="ARBA00049295"/>
    </source>
</evidence>
<evidence type="ECO:0000256" key="11">
    <source>
        <dbReference type="HAMAP-Rule" id="MF_00179"/>
    </source>
</evidence>